<accession>A0A4Y2HKE8</accession>
<evidence type="ECO:0000313" key="2">
    <source>
        <dbReference type="Proteomes" id="UP000499080"/>
    </source>
</evidence>
<dbReference type="InterPro" id="IPR036397">
    <property type="entry name" value="RNaseH_sf"/>
</dbReference>
<keyword evidence="2" id="KW-1185">Reference proteome</keyword>
<sequence>MSHLSRTGQQKNSASMITVEMGLEPMILRKRDLTTRPPRSNQFEIIVSQTVKGEFYWEVLKRLLARIRRVRPHLKQTGSWFLFHNNVRPHTARLVKRFLAQHWITGLSTHRIPQTMSPPDFFMFPKLKEALKGRRFTDITHIQASVTWVLKAVPVEEFSRAYDDLYTRCQRFILSNCQG</sequence>
<dbReference type="Proteomes" id="UP000499080">
    <property type="component" value="Unassembled WGS sequence"/>
</dbReference>
<dbReference type="Gene3D" id="3.30.420.10">
    <property type="entry name" value="Ribonuclease H-like superfamily/Ribonuclease H"/>
    <property type="match status" value="1"/>
</dbReference>
<protein>
    <recommendedName>
        <fullName evidence="3">Mariner Mos1 transposase</fullName>
    </recommendedName>
</protein>
<evidence type="ECO:0000313" key="1">
    <source>
        <dbReference type="EMBL" id="GBM65689.1"/>
    </source>
</evidence>
<gene>
    <name evidence="1" type="ORF">AVEN_87114_1</name>
</gene>
<name>A0A4Y2HKE8_ARAVE</name>
<proteinExistence type="predicted"/>
<evidence type="ECO:0008006" key="3">
    <source>
        <dbReference type="Google" id="ProtNLM"/>
    </source>
</evidence>
<dbReference type="GO" id="GO:0003676">
    <property type="term" value="F:nucleic acid binding"/>
    <property type="evidence" value="ECO:0007669"/>
    <property type="project" value="InterPro"/>
</dbReference>
<dbReference type="AlphaFoldDB" id="A0A4Y2HKE8"/>
<organism evidence="1 2">
    <name type="scientific">Araneus ventricosus</name>
    <name type="common">Orbweaver spider</name>
    <name type="synonym">Epeira ventricosa</name>
    <dbReference type="NCBI Taxonomy" id="182803"/>
    <lineage>
        <taxon>Eukaryota</taxon>
        <taxon>Metazoa</taxon>
        <taxon>Ecdysozoa</taxon>
        <taxon>Arthropoda</taxon>
        <taxon>Chelicerata</taxon>
        <taxon>Arachnida</taxon>
        <taxon>Araneae</taxon>
        <taxon>Araneomorphae</taxon>
        <taxon>Entelegynae</taxon>
        <taxon>Araneoidea</taxon>
        <taxon>Araneidae</taxon>
        <taxon>Araneus</taxon>
    </lineage>
</organism>
<comment type="caution">
    <text evidence="1">The sequence shown here is derived from an EMBL/GenBank/DDBJ whole genome shotgun (WGS) entry which is preliminary data.</text>
</comment>
<dbReference type="EMBL" id="BGPR01001989">
    <property type="protein sequence ID" value="GBM65689.1"/>
    <property type="molecule type" value="Genomic_DNA"/>
</dbReference>
<reference evidence="1 2" key="1">
    <citation type="journal article" date="2019" name="Sci. Rep.">
        <title>Orb-weaving spider Araneus ventricosus genome elucidates the spidroin gene catalogue.</title>
        <authorList>
            <person name="Kono N."/>
            <person name="Nakamura H."/>
            <person name="Ohtoshi R."/>
            <person name="Moran D.A.P."/>
            <person name="Shinohara A."/>
            <person name="Yoshida Y."/>
            <person name="Fujiwara M."/>
            <person name="Mori M."/>
            <person name="Tomita M."/>
            <person name="Arakawa K."/>
        </authorList>
    </citation>
    <scope>NUCLEOTIDE SEQUENCE [LARGE SCALE GENOMIC DNA]</scope>
</reference>